<dbReference type="AlphaFoldDB" id="A0ABD1PWP7"/>
<keyword evidence="2" id="KW-1185">Reference proteome</keyword>
<dbReference type="EMBL" id="JBFOLJ010000017">
    <property type="protein sequence ID" value="KAL2468343.1"/>
    <property type="molecule type" value="Genomic_DNA"/>
</dbReference>
<reference evidence="2" key="1">
    <citation type="submission" date="2024-07" db="EMBL/GenBank/DDBJ databases">
        <title>Two chromosome-level genome assemblies of Korean endemic species Abeliophyllum distichum and Forsythia ovata (Oleaceae).</title>
        <authorList>
            <person name="Jang H."/>
        </authorList>
    </citation>
    <scope>NUCLEOTIDE SEQUENCE [LARGE SCALE GENOMIC DNA]</scope>
</reference>
<organism evidence="1 2">
    <name type="scientific">Forsythia ovata</name>
    <dbReference type="NCBI Taxonomy" id="205694"/>
    <lineage>
        <taxon>Eukaryota</taxon>
        <taxon>Viridiplantae</taxon>
        <taxon>Streptophyta</taxon>
        <taxon>Embryophyta</taxon>
        <taxon>Tracheophyta</taxon>
        <taxon>Spermatophyta</taxon>
        <taxon>Magnoliopsida</taxon>
        <taxon>eudicotyledons</taxon>
        <taxon>Gunneridae</taxon>
        <taxon>Pentapetalae</taxon>
        <taxon>asterids</taxon>
        <taxon>lamiids</taxon>
        <taxon>Lamiales</taxon>
        <taxon>Oleaceae</taxon>
        <taxon>Forsythieae</taxon>
        <taxon>Forsythia</taxon>
    </lineage>
</organism>
<proteinExistence type="predicted"/>
<gene>
    <name evidence="1" type="ORF">Fot_51868</name>
</gene>
<accession>A0ABD1PWP7</accession>
<sequence>MHVEPKAPSPLPHFKIHSASSSSLLPLSPHICSFSVNFSATYYNTHFTKAEKKGGEKGSKTEKYILEFTIYTPSPPPATRLHVSKPIFQLPIPDEVGGIRFLFLNEHLSISIITQRRTNHWVRTEQKFQPPRKATRLVGDAFNGSLQYEQHVQVVSVALLLSYYGYRIPPPVIGIVVIRLRVADA</sequence>
<comment type="caution">
    <text evidence="1">The sequence shown here is derived from an EMBL/GenBank/DDBJ whole genome shotgun (WGS) entry which is preliminary data.</text>
</comment>
<evidence type="ECO:0000313" key="2">
    <source>
        <dbReference type="Proteomes" id="UP001604277"/>
    </source>
</evidence>
<evidence type="ECO:0000313" key="1">
    <source>
        <dbReference type="EMBL" id="KAL2468343.1"/>
    </source>
</evidence>
<name>A0ABD1PWP7_9LAMI</name>
<dbReference type="Proteomes" id="UP001604277">
    <property type="component" value="Unassembled WGS sequence"/>
</dbReference>
<protein>
    <submittedName>
        <fullName evidence="1">Uncharacterized protein</fullName>
    </submittedName>
</protein>